<comment type="subcellular location">
    <subcellularLocation>
        <location evidence="1 7">Cell membrane</location>
        <topology evidence="1 7">Multi-pass membrane protein</topology>
    </subcellularLocation>
</comment>
<dbReference type="GO" id="GO:0005886">
    <property type="term" value="C:plasma membrane"/>
    <property type="evidence" value="ECO:0007669"/>
    <property type="project" value="UniProtKB-SubCell"/>
</dbReference>
<feature type="transmembrane region" description="Helical" evidence="7">
    <location>
        <begin position="111"/>
        <end position="130"/>
    </location>
</feature>
<evidence type="ECO:0000256" key="7">
    <source>
        <dbReference type="RuleBase" id="RU363032"/>
    </source>
</evidence>
<dbReference type="CDD" id="cd06261">
    <property type="entry name" value="TM_PBP2"/>
    <property type="match status" value="1"/>
</dbReference>
<organism evidence="9 10">
    <name type="scientific">Cohnella herbarum</name>
    <dbReference type="NCBI Taxonomy" id="2728023"/>
    <lineage>
        <taxon>Bacteria</taxon>
        <taxon>Bacillati</taxon>
        <taxon>Bacillota</taxon>
        <taxon>Bacilli</taxon>
        <taxon>Bacillales</taxon>
        <taxon>Paenibacillaceae</taxon>
        <taxon>Cohnella</taxon>
    </lineage>
</organism>
<comment type="similarity">
    <text evidence="7">Belongs to the binding-protein-dependent transport system permease family.</text>
</comment>
<evidence type="ECO:0000313" key="9">
    <source>
        <dbReference type="EMBL" id="QJD82371.1"/>
    </source>
</evidence>
<dbReference type="InterPro" id="IPR000515">
    <property type="entry name" value="MetI-like"/>
</dbReference>
<dbReference type="InterPro" id="IPR035906">
    <property type="entry name" value="MetI-like_sf"/>
</dbReference>
<dbReference type="Gene3D" id="1.10.3720.10">
    <property type="entry name" value="MetI-like"/>
    <property type="match status" value="1"/>
</dbReference>
<keyword evidence="6 7" id="KW-0472">Membrane</keyword>
<dbReference type="KEGG" id="cheb:HH215_03675"/>
<proteinExistence type="inferred from homology"/>
<feature type="transmembrane region" description="Helical" evidence="7">
    <location>
        <begin position="82"/>
        <end position="99"/>
    </location>
</feature>
<keyword evidence="10" id="KW-1185">Reference proteome</keyword>
<dbReference type="SUPFAM" id="SSF161098">
    <property type="entry name" value="MetI-like"/>
    <property type="match status" value="1"/>
</dbReference>
<feature type="transmembrane region" description="Helical" evidence="7">
    <location>
        <begin position="184"/>
        <end position="206"/>
    </location>
</feature>
<evidence type="ECO:0000256" key="3">
    <source>
        <dbReference type="ARBA" id="ARBA00022475"/>
    </source>
</evidence>
<dbReference type="Proteomes" id="UP000502248">
    <property type="component" value="Chromosome"/>
</dbReference>
<feature type="transmembrane region" description="Helical" evidence="7">
    <location>
        <begin position="13"/>
        <end position="35"/>
    </location>
</feature>
<protein>
    <submittedName>
        <fullName evidence="9">Carbohydrate ABC transporter permease</fullName>
    </submittedName>
</protein>
<evidence type="ECO:0000256" key="5">
    <source>
        <dbReference type="ARBA" id="ARBA00022989"/>
    </source>
</evidence>
<evidence type="ECO:0000256" key="6">
    <source>
        <dbReference type="ARBA" id="ARBA00023136"/>
    </source>
</evidence>
<dbReference type="RefSeq" id="WP_169278670.1">
    <property type="nucleotide sequence ID" value="NZ_CP051680.1"/>
</dbReference>
<feature type="domain" description="ABC transmembrane type-1" evidence="8">
    <location>
        <begin position="74"/>
        <end position="274"/>
    </location>
</feature>
<feature type="transmembrane region" description="Helical" evidence="7">
    <location>
        <begin position="260"/>
        <end position="277"/>
    </location>
</feature>
<evidence type="ECO:0000259" key="8">
    <source>
        <dbReference type="PROSITE" id="PS50928"/>
    </source>
</evidence>
<gene>
    <name evidence="9" type="ORF">HH215_03675</name>
</gene>
<keyword evidence="4 7" id="KW-0812">Transmembrane</keyword>
<keyword evidence="2 7" id="KW-0813">Transport</keyword>
<keyword evidence="5 7" id="KW-1133">Transmembrane helix</keyword>
<reference evidence="9 10" key="1">
    <citation type="submission" date="2020-04" db="EMBL/GenBank/DDBJ databases">
        <title>Genome sequencing of novel species.</title>
        <authorList>
            <person name="Heo J."/>
            <person name="Kim S.-J."/>
            <person name="Kim J.-S."/>
            <person name="Hong S.-B."/>
            <person name="Kwon S.-W."/>
        </authorList>
    </citation>
    <scope>NUCLEOTIDE SEQUENCE [LARGE SCALE GENOMIC DNA]</scope>
    <source>
        <strain evidence="9 10">MFER-1</strain>
    </source>
</reference>
<sequence length="292" mass="32418">MPRKNNGYSTFEVFNYGFLSVLSLLCILPLLHIFAVSLSSRAAATGGLVTLWPIDFTTAAYMETFGNDKFSNALFIGIERTVLGTVVSMVVITLAAYSLSKRSRVFPGRGVYAWYLIFTMLFNGGIVPTYLIVSETHLTNSIWALVIPGAVNVWNLILMINFFRSIPAEMEEAAVVDGAGHIQTLVRVFLPVSAPVIATLSLFTMVTHWNSFFDGIIYLTKPDQYPLSTFLHTIIVQENFNNTGISQEKLAMLSNRTVKASQIFVSAIPILLVYPFLQKYFVKGIMIGSVKE</sequence>
<dbReference type="EMBL" id="CP051680">
    <property type="protein sequence ID" value="QJD82371.1"/>
    <property type="molecule type" value="Genomic_DNA"/>
</dbReference>
<dbReference type="Pfam" id="PF00528">
    <property type="entry name" value="BPD_transp_1"/>
    <property type="match status" value="1"/>
</dbReference>
<dbReference type="PANTHER" id="PTHR43744">
    <property type="entry name" value="ABC TRANSPORTER PERMEASE PROTEIN MG189-RELATED-RELATED"/>
    <property type="match status" value="1"/>
</dbReference>
<evidence type="ECO:0000256" key="4">
    <source>
        <dbReference type="ARBA" id="ARBA00022692"/>
    </source>
</evidence>
<dbReference type="PANTHER" id="PTHR43744:SF9">
    <property type="entry name" value="POLYGALACTURONAN_RHAMNOGALACTURONAN TRANSPORT SYSTEM PERMEASE PROTEIN YTCP"/>
    <property type="match status" value="1"/>
</dbReference>
<dbReference type="AlphaFoldDB" id="A0A7Z2ZJM8"/>
<accession>A0A7Z2ZJM8</accession>
<feature type="transmembrane region" description="Helical" evidence="7">
    <location>
        <begin position="142"/>
        <end position="163"/>
    </location>
</feature>
<evidence type="ECO:0000256" key="1">
    <source>
        <dbReference type="ARBA" id="ARBA00004651"/>
    </source>
</evidence>
<dbReference type="PROSITE" id="PS50928">
    <property type="entry name" value="ABC_TM1"/>
    <property type="match status" value="1"/>
</dbReference>
<evidence type="ECO:0000256" key="2">
    <source>
        <dbReference type="ARBA" id="ARBA00022448"/>
    </source>
</evidence>
<evidence type="ECO:0000313" key="10">
    <source>
        <dbReference type="Proteomes" id="UP000502248"/>
    </source>
</evidence>
<dbReference type="GO" id="GO:0055085">
    <property type="term" value="P:transmembrane transport"/>
    <property type="evidence" value="ECO:0007669"/>
    <property type="project" value="InterPro"/>
</dbReference>
<name>A0A7Z2ZJM8_9BACL</name>
<keyword evidence="3" id="KW-1003">Cell membrane</keyword>